<keyword evidence="5 7" id="KW-1133">Transmembrane helix</keyword>
<dbReference type="GO" id="GO:0044874">
    <property type="term" value="P:lipoprotein localization to outer membrane"/>
    <property type="evidence" value="ECO:0007669"/>
    <property type="project" value="TreeGrafter"/>
</dbReference>
<dbReference type="OrthoDB" id="9770036at2"/>
<evidence type="ECO:0000313" key="11">
    <source>
        <dbReference type="Proteomes" id="UP000007435"/>
    </source>
</evidence>
<reference evidence="10 11" key="2">
    <citation type="journal article" date="2011" name="Stand. Genomic Sci.">
        <title>Complete genome sequence of Leadbetterella byssophila type strain (4M15).</title>
        <authorList>
            <person name="Abt B."/>
            <person name="Teshima H."/>
            <person name="Lucas S."/>
            <person name="Lapidus A."/>
            <person name="Del Rio T.G."/>
            <person name="Nolan M."/>
            <person name="Tice H."/>
            <person name="Cheng J.F."/>
            <person name="Pitluck S."/>
            <person name="Liolios K."/>
            <person name="Pagani I."/>
            <person name="Ivanova N."/>
            <person name="Mavromatis K."/>
            <person name="Pati A."/>
            <person name="Tapia R."/>
            <person name="Han C."/>
            <person name="Goodwin L."/>
            <person name="Chen A."/>
            <person name="Palaniappan K."/>
            <person name="Land M."/>
            <person name="Hauser L."/>
            <person name="Chang Y.J."/>
            <person name="Jeffries C.D."/>
            <person name="Rohde M."/>
            <person name="Goker M."/>
            <person name="Tindall B.J."/>
            <person name="Detter J.C."/>
            <person name="Woyke T."/>
            <person name="Bristow J."/>
            <person name="Eisen J.A."/>
            <person name="Markowitz V."/>
            <person name="Hugenholtz P."/>
            <person name="Klenk H.P."/>
            <person name="Kyrpides N.C."/>
        </authorList>
    </citation>
    <scope>NUCLEOTIDE SEQUENCE [LARGE SCALE GENOMIC DNA]</scope>
    <source>
        <strain evidence="11">DSM 17132 / JCM 16389 / KACC 11308 / NBRC 106382 / 4M15</strain>
    </source>
</reference>
<evidence type="ECO:0000256" key="4">
    <source>
        <dbReference type="ARBA" id="ARBA00022692"/>
    </source>
</evidence>
<sequence>MNVNLQIARTYVFANKRLTAVAVLGVLIGMSIYIFMNCLAVGFDEVSYSSVFKSTPHIRLYQDDQISKPLVEGEEFVIINPKIVPTNNRILNPNSVKELALAHPEVNIVTLQVTSGVFFNSGKSQLSGTAIGIIPDEANQMFSLESMMVEGDWKGLQSNPNGILIGSGVAEKMSLKVGDNLNLTSSKSVNKNLQVMGIFKTSNSKIDKSTAYVNLSSAQQLLKENGDYVTDVNINLHDYNKAVPVANELSATTGYKAEGFEQSNETLMTGNRMRKIVMVAISTTLLIVAGFGIYNILNMTVSQKINDIAILKAMGFKGKDVITIFVTQALGIGVMGVIGGMFFAVIMISLVKKVYIGGDIGYFPIDYEFSKFLQGAALGLVITFFAGYIPARKAAKVDPVSIFRK</sequence>
<keyword evidence="3" id="KW-1003">Cell membrane</keyword>
<evidence type="ECO:0008006" key="12">
    <source>
        <dbReference type="Google" id="ProtNLM"/>
    </source>
</evidence>
<evidence type="ECO:0000256" key="2">
    <source>
        <dbReference type="ARBA" id="ARBA00005236"/>
    </source>
</evidence>
<dbReference type="KEGG" id="lby:Lbys_1427"/>
<accession>E4RWA6</accession>
<evidence type="ECO:0000256" key="1">
    <source>
        <dbReference type="ARBA" id="ARBA00004651"/>
    </source>
</evidence>
<keyword evidence="11" id="KW-1185">Reference proteome</keyword>
<evidence type="ECO:0000256" key="5">
    <source>
        <dbReference type="ARBA" id="ARBA00022989"/>
    </source>
</evidence>
<dbReference type="eggNOG" id="COG4591">
    <property type="taxonomic scope" value="Bacteria"/>
</dbReference>
<evidence type="ECO:0000259" key="8">
    <source>
        <dbReference type="Pfam" id="PF02687"/>
    </source>
</evidence>
<comment type="subcellular location">
    <subcellularLocation>
        <location evidence="1">Cell membrane</location>
        <topology evidence="1">Multi-pass membrane protein</topology>
    </subcellularLocation>
</comment>
<dbReference type="RefSeq" id="WP_013408190.1">
    <property type="nucleotide sequence ID" value="NC_014655.1"/>
</dbReference>
<proteinExistence type="inferred from homology"/>
<name>E4RWA6_LEAB4</name>
<feature type="transmembrane region" description="Helical" evidence="7">
    <location>
        <begin position="276"/>
        <end position="297"/>
    </location>
</feature>
<reference key="1">
    <citation type="submission" date="2010-11" db="EMBL/GenBank/DDBJ databases">
        <title>The complete genome of Leadbetterella byssophila DSM 17132.</title>
        <authorList>
            <consortium name="US DOE Joint Genome Institute (JGI-PGF)"/>
            <person name="Lucas S."/>
            <person name="Copeland A."/>
            <person name="Lapidus A."/>
            <person name="Glavina del Rio T."/>
            <person name="Dalin E."/>
            <person name="Tice H."/>
            <person name="Bruce D."/>
            <person name="Goodwin L."/>
            <person name="Pitluck S."/>
            <person name="Kyrpides N."/>
            <person name="Mavromatis K."/>
            <person name="Ivanova N."/>
            <person name="Teshima H."/>
            <person name="Brettin T."/>
            <person name="Detter J.C."/>
            <person name="Han C."/>
            <person name="Tapia R."/>
            <person name="Land M."/>
            <person name="Hauser L."/>
            <person name="Markowitz V."/>
            <person name="Cheng J.-F."/>
            <person name="Hugenholtz P."/>
            <person name="Woyke T."/>
            <person name="Wu D."/>
            <person name="Tindall B."/>
            <person name="Pomrenke H.G."/>
            <person name="Brambilla E."/>
            <person name="Klenk H.-P."/>
            <person name="Eisen J.A."/>
        </authorList>
    </citation>
    <scope>NUCLEOTIDE SEQUENCE [LARGE SCALE GENOMIC DNA]</scope>
    <source>
        <strain>DSM 17132</strain>
    </source>
</reference>
<dbReference type="Pfam" id="PF02687">
    <property type="entry name" value="FtsX"/>
    <property type="match status" value="1"/>
</dbReference>
<comment type="similarity">
    <text evidence="2">Belongs to the ABC-4 integral membrane protein family. LolC/E subfamily.</text>
</comment>
<feature type="transmembrane region" description="Helical" evidence="7">
    <location>
        <begin position="321"/>
        <end position="351"/>
    </location>
</feature>
<dbReference type="EMBL" id="CP002305">
    <property type="protein sequence ID" value="ADQ17141.1"/>
    <property type="molecule type" value="Genomic_DNA"/>
</dbReference>
<feature type="domain" description="ABC3 transporter permease C-terminal" evidence="8">
    <location>
        <begin position="280"/>
        <end position="399"/>
    </location>
</feature>
<dbReference type="InterPro" id="IPR003838">
    <property type="entry name" value="ABC3_permease_C"/>
</dbReference>
<feature type="transmembrane region" description="Helical" evidence="7">
    <location>
        <begin position="20"/>
        <end position="43"/>
    </location>
</feature>
<dbReference type="AlphaFoldDB" id="E4RWA6"/>
<protein>
    <recommendedName>
        <fullName evidence="12">ABC3 transporter permease protein domain-containing protein</fullName>
    </recommendedName>
</protein>
<keyword evidence="4 7" id="KW-0812">Transmembrane</keyword>
<evidence type="ECO:0000313" key="10">
    <source>
        <dbReference type="EMBL" id="ADQ17141.1"/>
    </source>
</evidence>
<evidence type="ECO:0000256" key="3">
    <source>
        <dbReference type="ARBA" id="ARBA00022475"/>
    </source>
</evidence>
<dbReference type="InterPro" id="IPR025857">
    <property type="entry name" value="MacB_PCD"/>
</dbReference>
<keyword evidence="6 7" id="KW-0472">Membrane</keyword>
<organism evidence="10 11">
    <name type="scientific">Leadbetterella byssophila (strain DSM 17132 / JCM 16389 / KACC 11308 / NBRC 106382 / 4M15)</name>
    <dbReference type="NCBI Taxonomy" id="649349"/>
    <lineage>
        <taxon>Bacteria</taxon>
        <taxon>Pseudomonadati</taxon>
        <taxon>Bacteroidota</taxon>
        <taxon>Cytophagia</taxon>
        <taxon>Cytophagales</taxon>
        <taxon>Leadbetterellaceae</taxon>
        <taxon>Leadbetterella</taxon>
    </lineage>
</organism>
<dbReference type="Pfam" id="PF12704">
    <property type="entry name" value="MacB_PCD"/>
    <property type="match status" value="1"/>
</dbReference>
<gene>
    <name evidence="10" type="ordered locus">Lbys_1427</name>
</gene>
<dbReference type="GO" id="GO:0098797">
    <property type="term" value="C:plasma membrane protein complex"/>
    <property type="evidence" value="ECO:0007669"/>
    <property type="project" value="TreeGrafter"/>
</dbReference>
<dbReference type="InterPro" id="IPR051447">
    <property type="entry name" value="Lipoprotein-release_system"/>
</dbReference>
<evidence type="ECO:0000256" key="7">
    <source>
        <dbReference type="SAM" id="Phobius"/>
    </source>
</evidence>
<feature type="transmembrane region" description="Helical" evidence="7">
    <location>
        <begin position="372"/>
        <end position="391"/>
    </location>
</feature>
<dbReference type="STRING" id="649349.Lbys_1427"/>
<feature type="domain" description="MacB-like periplasmic core" evidence="9">
    <location>
        <begin position="19"/>
        <end position="250"/>
    </location>
</feature>
<dbReference type="HOGENOM" id="CLU_000604_8_1_10"/>
<evidence type="ECO:0000256" key="6">
    <source>
        <dbReference type="ARBA" id="ARBA00023136"/>
    </source>
</evidence>
<dbReference type="PANTHER" id="PTHR30489:SF0">
    <property type="entry name" value="LIPOPROTEIN-RELEASING SYSTEM TRANSMEMBRANE PROTEIN LOLE"/>
    <property type="match status" value="1"/>
</dbReference>
<dbReference type="Proteomes" id="UP000007435">
    <property type="component" value="Chromosome"/>
</dbReference>
<dbReference type="PANTHER" id="PTHR30489">
    <property type="entry name" value="LIPOPROTEIN-RELEASING SYSTEM TRANSMEMBRANE PROTEIN LOLE"/>
    <property type="match status" value="1"/>
</dbReference>
<evidence type="ECO:0000259" key="9">
    <source>
        <dbReference type="Pfam" id="PF12704"/>
    </source>
</evidence>